<organism evidence="1 2">
    <name type="scientific">Strigomonas culicis</name>
    <dbReference type="NCBI Taxonomy" id="28005"/>
    <lineage>
        <taxon>Eukaryota</taxon>
        <taxon>Discoba</taxon>
        <taxon>Euglenozoa</taxon>
        <taxon>Kinetoplastea</taxon>
        <taxon>Metakinetoplastina</taxon>
        <taxon>Trypanosomatida</taxon>
        <taxon>Trypanosomatidae</taxon>
        <taxon>Strigomonadinae</taxon>
        <taxon>Strigomonas</taxon>
    </lineage>
</organism>
<dbReference type="Proteomes" id="UP000015354">
    <property type="component" value="Unassembled WGS sequence"/>
</dbReference>
<evidence type="ECO:0000313" key="1">
    <source>
        <dbReference type="EMBL" id="EPY17615.1"/>
    </source>
</evidence>
<dbReference type="AlphaFoldDB" id="S9V455"/>
<keyword evidence="2" id="KW-1185">Reference proteome</keyword>
<sequence length="198" mass="22151">MHPNFTNVTFASNEPGAFDVVLTLDRKVPAEEAATQTEEEAAEANRKTVLKLSLDNHALSPIPASARACAAVWLDVVIPPARANSNYDFFYKRVQETESEHERVAIARIIAQHAPMWLFAGLDFLVRMFTGHQSEFTFSKKHARMIGVPESIAEHPPVQRKLLLMYMDAAKQWVLSDLIAVRNTYAGLRETEQTSADA</sequence>
<reference evidence="1 2" key="1">
    <citation type="journal article" date="2013" name="PLoS ONE">
        <title>Predicting the Proteins of Angomonas deanei, Strigomonas culicis and Their Respective Endosymbionts Reveals New Aspects of the Trypanosomatidae Family.</title>
        <authorList>
            <person name="Motta M.C."/>
            <person name="Martins A.C."/>
            <person name="de Souza S.S."/>
            <person name="Catta-Preta C.M."/>
            <person name="Silva R."/>
            <person name="Klein C.C."/>
            <person name="de Almeida L.G."/>
            <person name="de Lima Cunha O."/>
            <person name="Ciapina L.P."/>
            <person name="Brocchi M."/>
            <person name="Colabardini A.C."/>
            <person name="de Araujo Lima B."/>
            <person name="Machado C.R."/>
            <person name="de Almeida Soares C.M."/>
            <person name="Probst C.M."/>
            <person name="de Menezes C.B."/>
            <person name="Thompson C.E."/>
            <person name="Bartholomeu D.C."/>
            <person name="Gradia D.F."/>
            <person name="Pavoni D.P."/>
            <person name="Grisard E.C."/>
            <person name="Fantinatti-Garboggini F."/>
            <person name="Marchini F.K."/>
            <person name="Rodrigues-Luiz G.F."/>
            <person name="Wagner G."/>
            <person name="Goldman G.H."/>
            <person name="Fietto J.L."/>
            <person name="Elias M.C."/>
            <person name="Goldman M.H."/>
            <person name="Sagot M.F."/>
            <person name="Pereira M."/>
            <person name="Stoco P.H."/>
            <person name="de Mendonca-Neto R.P."/>
            <person name="Teixeira S.M."/>
            <person name="Maciel T.E."/>
            <person name="de Oliveira Mendes T.A."/>
            <person name="Urmenyi T.P."/>
            <person name="de Souza W."/>
            <person name="Schenkman S."/>
            <person name="de Vasconcelos A.T."/>
        </authorList>
    </citation>
    <scope>NUCLEOTIDE SEQUENCE [LARGE SCALE GENOMIC DNA]</scope>
</reference>
<dbReference type="OrthoDB" id="267037at2759"/>
<comment type="caution">
    <text evidence="1">The sequence shown here is derived from an EMBL/GenBank/DDBJ whole genome shotgun (WGS) entry which is preliminary data.</text>
</comment>
<accession>S9V455</accession>
<evidence type="ECO:0000313" key="2">
    <source>
        <dbReference type="Proteomes" id="UP000015354"/>
    </source>
</evidence>
<protein>
    <submittedName>
        <fullName evidence="1">Uncharacterized protein</fullName>
    </submittedName>
</protein>
<proteinExistence type="predicted"/>
<name>S9V455_9TRYP</name>
<dbReference type="EMBL" id="ATMH01010394">
    <property type="protein sequence ID" value="EPY17615.1"/>
    <property type="molecule type" value="Genomic_DNA"/>
</dbReference>
<gene>
    <name evidence="1" type="ORF">STCU_10505</name>
</gene>